<accession>A0ABQ7G6X0</accession>
<comment type="caution">
    <text evidence="2">The sequence shown here is derived from an EMBL/GenBank/DDBJ whole genome shotgun (WGS) entry which is preliminary data.</text>
</comment>
<dbReference type="EMBL" id="MU070051">
    <property type="protein sequence ID" value="KAF5830358.1"/>
    <property type="molecule type" value="Genomic_DNA"/>
</dbReference>
<gene>
    <name evidence="2" type="ORF">DUNSADRAFT_14685</name>
</gene>
<name>A0ABQ7G6X0_DUNSA</name>
<proteinExistence type="predicted"/>
<evidence type="ECO:0000313" key="2">
    <source>
        <dbReference type="EMBL" id="KAF5830358.1"/>
    </source>
</evidence>
<feature type="compositionally biased region" description="Polar residues" evidence="1">
    <location>
        <begin position="40"/>
        <end position="56"/>
    </location>
</feature>
<protein>
    <recommendedName>
        <fullName evidence="4">Encoded protein</fullName>
    </recommendedName>
</protein>
<evidence type="ECO:0000256" key="1">
    <source>
        <dbReference type="SAM" id="MobiDB-lite"/>
    </source>
</evidence>
<keyword evidence="3" id="KW-1185">Reference proteome</keyword>
<evidence type="ECO:0000313" key="3">
    <source>
        <dbReference type="Proteomes" id="UP000815325"/>
    </source>
</evidence>
<feature type="compositionally biased region" description="Low complexity" evidence="1">
    <location>
        <begin position="88"/>
        <end position="109"/>
    </location>
</feature>
<sequence length="125" mass="13903">MADLGFGEVELLKTGNMEQEKLTVSQTGSRRTLQSYTFRKAATNQEKTPGPSSLCLSTAPGFDGTRYLQEPTTTQSGRELAQLPPPRARCSCRSPAEQQQQQQQQQQEQRQGRERSRSSTRAGRG</sequence>
<feature type="region of interest" description="Disordered" evidence="1">
    <location>
        <begin position="40"/>
        <end position="125"/>
    </location>
</feature>
<evidence type="ECO:0008006" key="4">
    <source>
        <dbReference type="Google" id="ProtNLM"/>
    </source>
</evidence>
<organism evidence="2 3">
    <name type="scientific">Dunaliella salina</name>
    <name type="common">Green alga</name>
    <name type="synonym">Protococcus salinus</name>
    <dbReference type="NCBI Taxonomy" id="3046"/>
    <lineage>
        <taxon>Eukaryota</taxon>
        <taxon>Viridiplantae</taxon>
        <taxon>Chlorophyta</taxon>
        <taxon>core chlorophytes</taxon>
        <taxon>Chlorophyceae</taxon>
        <taxon>CS clade</taxon>
        <taxon>Chlamydomonadales</taxon>
        <taxon>Dunaliellaceae</taxon>
        <taxon>Dunaliella</taxon>
    </lineage>
</organism>
<dbReference type="Proteomes" id="UP000815325">
    <property type="component" value="Unassembled WGS sequence"/>
</dbReference>
<reference evidence="2" key="1">
    <citation type="submission" date="2017-08" db="EMBL/GenBank/DDBJ databases">
        <authorList>
            <person name="Polle J.E."/>
            <person name="Barry K."/>
            <person name="Cushman J."/>
            <person name="Schmutz J."/>
            <person name="Tran D."/>
            <person name="Hathwaick L.T."/>
            <person name="Yim W.C."/>
            <person name="Jenkins J."/>
            <person name="Mckie-Krisberg Z.M."/>
            <person name="Prochnik S."/>
            <person name="Lindquist E."/>
            <person name="Dockter R.B."/>
            <person name="Adam C."/>
            <person name="Molina H."/>
            <person name="Bunkerborg J."/>
            <person name="Jin E."/>
            <person name="Buchheim M."/>
            <person name="Magnuson J."/>
        </authorList>
    </citation>
    <scope>NUCLEOTIDE SEQUENCE</scope>
    <source>
        <strain evidence="2">CCAP 19/18</strain>
    </source>
</reference>